<dbReference type="Gene3D" id="3.30.1330.10">
    <property type="entry name" value="PurM-like, N-terminal domain"/>
    <property type="match status" value="1"/>
</dbReference>
<comment type="caution">
    <text evidence="5">The sequence shown here is derived from an EMBL/GenBank/DDBJ whole genome shotgun (WGS) entry which is preliminary data.</text>
</comment>
<feature type="binding site" evidence="2">
    <location>
        <position position="66"/>
    </location>
    <ligand>
        <name>Mg(2+)</name>
        <dbReference type="ChEBI" id="CHEBI:18420"/>
        <label>1</label>
    </ligand>
</feature>
<evidence type="ECO:0000256" key="1">
    <source>
        <dbReference type="ARBA" id="ARBA00022977"/>
    </source>
</evidence>
<dbReference type="Pfam" id="PF00586">
    <property type="entry name" value="AIRS"/>
    <property type="match status" value="1"/>
</dbReference>
<dbReference type="GO" id="GO:0009228">
    <property type="term" value="P:thiamine biosynthetic process"/>
    <property type="evidence" value="ECO:0007669"/>
    <property type="project" value="UniProtKB-KW"/>
</dbReference>
<evidence type="ECO:0000259" key="4">
    <source>
        <dbReference type="Pfam" id="PF02769"/>
    </source>
</evidence>
<dbReference type="OrthoDB" id="9802811at2"/>
<feature type="binding site" evidence="2">
    <location>
        <position position="73"/>
    </location>
    <ligand>
        <name>substrate</name>
    </ligand>
</feature>
<dbReference type="AlphaFoldDB" id="A0A432VTQ9"/>
<keyword evidence="2" id="KW-0547">Nucleotide-binding</keyword>
<dbReference type="GO" id="GO:0005524">
    <property type="term" value="F:ATP binding"/>
    <property type="evidence" value="ECO:0007669"/>
    <property type="project" value="UniProtKB-UniRule"/>
</dbReference>
<feature type="binding site" evidence="2">
    <location>
        <position position="94"/>
    </location>
    <ligand>
        <name>Mg(2+)</name>
        <dbReference type="ChEBI" id="CHEBI:18420"/>
        <label>3</label>
    </ligand>
</feature>
<proteinExistence type="inferred from homology"/>
<dbReference type="GO" id="GO:0000287">
    <property type="term" value="F:magnesium ion binding"/>
    <property type="evidence" value="ECO:0007669"/>
    <property type="project" value="UniProtKB-UniRule"/>
</dbReference>
<evidence type="ECO:0000313" key="6">
    <source>
        <dbReference type="Proteomes" id="UP000288212"/>
    </source>
</evidence>
<feature type="binding site" evidence="2">
    <location>
        <position position="66"/>
    </location>
    <ligand>
        <name>Mg(2+)</name>
        <dbReference type="ChEBI" id="CHEBI:18420"/>
        <label>2</label>
    </ligand>
</feature>
<dbReference type="Gene3D" id="3.90.650.10">
    <property type="entry name" value="PurM-like C-terminal domain"/>
    <property type="match status" value="1"/>
</dbReference>
<organism evidence="5 6">
    <name type="scientific">Aliidiomarina haloalkalitolerans</name>
    <dbReference type="NCBI Taxonomy" id="859059"/>
    <lineage>
        <taxon>Bacteria</taxon>
        <taxon>Pseudomonadati</taxon>
        <taxon>Pseudomonadota</taxon>
        <taxon>Gammaproteobacteria</taxon>
        <taxon>Alteromonadales</taxon>
        <taxon>Idiomarinaceae</taxon>
        <taxon>Aliidiomarina</taxon>
    </lineage>
</organism>
<dbReference type="InterPro" id="IPR036921">
    <property type="entry name" value="PurM-like_N_sf"/>
</dbReference>
<accession>A0A432VTQ9</accession>
<feature type="binding site" evidence="2">
    <location>
        <position position="64"/>
    </location>
    <ligand>
        <name>Mg(2+)</name>
        <dbReference type="ChEBI" id="CHEBI:18420"/>
        <label>4</label>
    </ligand>
</feature>
<dbReference type="SUPFAM" id="SSF55326">
    <property type="entry name" value="PurM N-terminal domain-like"/>
    <property type="match status" value="1"/>
</dbReference>
<feature type="binding site" evidence="2">
    <location>
        <position position="232"/>
    </location>
    <ligand>
        <name>ATP</name>
        <dbReference type="ChEBI" id="CHEBI:30616"/>
    </ligand>
</feature>
<feature type="domain" description="PurM-like N-terminal" evidence="3">
    <location>
        <begin position="47"/>
        <end position="156"/>
    </location>
</feature>
<dbReference type="InterPro" id="IPR036676">
    <property type="entry name" value="PurM-like_C_sf"/>
</dbReference>
<dbReference type="EC" id="2.7.4.16" evidence="2"/>
<keyword evidence="1 2" id="KW-0784">Thiamine biosynthesis</keyword>
<reference evidence="5 6" key="1">
    <citation type="journal article" date="2011" name="Front. Microbiol.">
        <title>Genomic signatures of strain selection and enhancement in Bacillus atrophaeus var. globigii, a historical biowarfare simulant.</title>
        <authorList>
            <person name="Gibbons H.S."/>
            <person name="Broomall S.M."/>
            <person name="McNew L.A."/>
            <person name="Daligault H."/>
            <person name="Chapman C."/>
            <person name="Bruce D."/>
            <person name="Karavis M."/>
            <person name="Krepps M."/>
            <person name="McGregor P.A."/>
            <person name="Hong C."/>
            <person name="Park K.H."/>
            <person name="Akmal A."/>
            <person name="Feldman A."/>
            <person name="Lin J.S."/>
            <person name="Chang W.E."/>
            <person name="Higgs B.W."/>
            <person name="Demirev P."/>
            <person name="Lindquist J."/>
            <person name="Liem A."/>
            <person name="Fochler E."/>
            <person name="Read T.D."/>
            <person name="Tapia R."/>
            <person name="Johnson S."/>
            <person name="Bishop-Lilly K.A."/>
            <person name="Detter C."/>
            <person name="Han C."/>
            <person name="Sozhamannan S."/>
            <person name="Rosenzweig C.N."/>
            <person name="Skowronski E.W."/>
        </authorList>
    </citation>
    <scope>NUCLEOTIDE SEQUENCE [LARGE SCALE GENOMIC DNA]</scope>
    <source>
        <strain evidence="5 6">AK5</strain>
    </source>
</reference>
<dbReference type="GO" id="GO:0009229">
    <property type="term" value="P:thiamine diphosphate biosynthetic process"/>
    <property type="evidence" value="ECO:0007669"/>
    <property type="project" value="UniProtKB-UniRule"/>
</dbReference>
<keyword evidence="2" id="KW-0460">Magnesium</keyword>
<dbReference type="PANTHER" id="PTHR30270:SF0">
    <property type="entry name" value="THIAMINE-MONOPHOSPHATE KINASE"/>
    <property type="match status" value="1"/>
</dbReference>
<keyword evidence="2" id="KW-0479">Metal-binding</keyword>
<dbReference type="SUPFAM" id="SSF56042">
    <property type="entry name" value="PurM C-terminal domain-like"/>
    <property type="match status" value="1"/>
</dbReference>
<evidence type="ECO:0000313" key="5">
    <source>
        <dbReference type="EMBL" id="RUO19858.1"/>
    </source>
</evidence>
<comment type="function">
    <text evidence="2">Catalyzes the ATP-dependent phosphorylation of thiamine-monophosphate (TMP) to form thiamine-pyrophosphate (TPP), the active form of vitamin B1.</text>
</comment>
<feature type="binding site" evidence="2">
    <location>
        <position position="65"/>
    </location>
    <ligand>
        <name>Mg(2+)</name>
        <dbReference type="ChEBI" id="CHEBI:18420"/>
        <label>1</label>
    </ligand>
</feature>
<gene>
    <name evidence="2 5" type="primary">thiL</name>
    <name evidence="5" type="ORF">CWE06_07430</name>
</gene>
<dbReference type="InterPro" id="IPR006283">
    <property type="entry name" value="ThiL-like"/>
</dbReference>
<feature type="binding site" evidence="2">
    <location>
        <begin position="140"/>
        <end position="141"/>
    </location>
    <ligand>
        <name>ATP</name>
        <dbReference type="ChEBI" id="CHEBI:30616"/>
    </ligand>
</feature>
<evidence type="ECO:0000259" key="3">
    <source>
        <dbReference type="Pfam" id="PF00586"/>
    </source>
</evidence>
<comment type="pathway">
    <text evidence="2">Cofactor biosynthesis; thiamine diphosphate biosynthesis; thiamine diphosphate from thiamine phosphate: step 1/1.</text>
</comment>
<comment type="similarity">
    <text evidence="2">Belongs to the thiamine-monophosphate kinase family.</text>
</comment>
<feature type="binding site" evidence="2">
    <location>
        <position position="94"/>
    </location>
    <ligand>
        <name>Mg(2+)</name>
        <dbReference type="ChEBI" id="CHEBI:18420"/>
        <label>2</label>
    </ligand>
</feature>
<dbReference type="Pfam" id="PF02769">
    <property type="entry name" value="AIRS_C"/>
    <property type="match status" value="1"/>
</dbReference>
<comment type="miscellaneous">
    <text evidence="2">Reaction mechanism of ThiL seems to utilize a direct, inline transfer of the gamma-phosphate of ATP to TMP rather than a phosphorylated enzyme intermediate.</text>
</comment>
<dbReference type="PANTHER" id="PTHR30270">
    <property type="entry name" value="THIAMINE-MONOPHOSPHATE KINASE"/>
    <property type="match status" value="1"/>
</dbReference>
<feature type="binding site" evidence="2">
    <location>
        <position position="336"/>
    </location>
    <ligand>
        <name>substrate</name>
    </ligand>
</feature>
<dbReference type="EMBL" id="PIPI01000004">
    <property type="protein sequence ID" value="RUO19858.1"/>
    <property type="molecule type" value="Genomic_DNA"/>
</dbReference>
<dbReference type="GO" id="GO:0009030">
    <property type="term" value="F:thiamine-phosphate kinase activity"/>
    <property type="evidence" value="ECO:0007669"/>
    <property type="project" value="UniProtKB-UniRule"/>
</dbReference>
<feature type="binding site" evidence="2">
    <location>
        <position position="49"/>
    </location>
    <ligand>
        <name>Mg(2+)</name>
        <dbReference type="ChEBI" id="CHEBI:18420"/>
        <label>3</label>
    </ligand>
</feature>
<feature type="binding site" evidence="2">
    <location>
        <position position="165"/>
    </location>
    <ligand>
        <name>ATP</name>
        <dbReference type="ChEBI" id="CHEBI:30616"/>
    </ligand>
</feature>
<name>A0A432VTQ9_9GAMM</name>
<feature type="binding site" evidence="2">
    <location>
        <position position="141"/>
    </location>
    <ligand>
        <name>Mg(2+)</name>
        <dbReference type="ChEBI" id="CHEBI:18420"/>
        <label>1</label>
    </ligand>
</feature>
<feature type="domain" description="PurM-like C-terminal" evidence="4">
    <location>
        <begin position="169"/>
        <end position="323"/>
    </location>
</feature>
<dbReference type="InterPro" id="IPR016188">
    <property type="entry name" value="PurM-like_N"/>
</dbReference>
<dbReference type="UniPathway" id="UPA00060">
    <property type="reaction ID" value="UER00142"/>
</dbReference>
<keyword evidence="2 5" id="KW-0418">Kinase</keyword>
<sequence>MDSQRREFAIIADYFQRRAGQSTGSTLSENSKSNFRRQRNDVLIGIGDDAAVVTPPPESRIAVTTDTMVSGVHFDENTSPRALGHKLVAVNLSDLAAMGAEPAWVSLACSLPEVDEAWLKEFTAGLFAALDYYHCELIGGDMTRGPLTLTLTAQGILPLERCLQRRGAQPGDRIFVSGTLGDAALALAGLQGKLELRDATIDELQKRLFYPTPRVALGQLLRNQATSAIDLSDGLAGDLKHILRASEVGARVNLEALPASLAFRANLEPQAGWPLQLNGGDDYELCFTVPESRVGLLESLVRQAGVAVSCIGTIEAQQGLRFFHQNKEVQITGSSYSHF</sequence>
<evidence type="ECO:0000256" key="2">
    <source>
        <dbReference type="HAMAP-Rule" id="MF_02128"/>
    </source>
</evidence>
<protein>
    <recommendedName>
        <fullName evidence="2">Thiamine-monophosphate kinase</fullName>
        <shortName evidence="2">TMP kinase</shortName>
        <shortName evidence="2">Thiamine-phosphate kinase</shortName>
        <ecNumber evidence="2">2.7.4.16</ecNumber>
    </recommendedName>
</protein>
<feature type="binding site" evidence="2">
    <location>
        <position position="233"/>
    </location>
    <ligand>
        <name>Mg(2+)</name>
        <dbReference type="ChEBI" id="CHEBI:18420"/>
        <label>5</label>
    </ligand>
</feature>
<feature type="binding site" evidence="2">
    <location>
        <position position="94"/>
    </location>
    <ligand>
        <name>Mg(2+)</name>
        <dbReference type="ChEBI" id="CHEBI:18420"/>
        <label>4</label>
    </ligand>
</feature>
<dbReference type="RefSeq" id="WP_126792703.1">
    <property type="nucleotide sequence ID" value="NZ_PIPI01000004.1"/>
</dbReference>
<dbReference type="Proteomes" id="UP000288212">
    <property type="component" value="Unassembled WGS sequence"/>
</dbReference>
<comment type="catalytic activity">
    <reaction evidence="2">
        <text>thiamine phosphate + ATP = thiamine diphosphate + ADP</text>
        <dbReference type="Rhea" id="RHEA:15913"/>
        <dbReference type="ChEBI" id="CHEBI:30616"/>
        <dbReference type="ChEBI" id="CHEBI:37575"/>
        <dbReference type="ChEBI" id="CHEBI:58937"/>
        <dbReference type="ChEBI" id="CHEBI:456216"/>
        <dbReference type="EC" id="2.7.4.16"/>
    </reaction>
</comment>
<dbReference type="PIRSF" id="PIRSF005303">
    <property type="entry name" value="Thiam_monoph_kin"/>
    <property type="match status" value="1"/>
</dbReference>
<dbReference type="CDD" id="cd02194">
    <property type="entry name" value="ThiL"/>
    <property type="match status" value="1"/>
</dbReference>
<keyword evidence="2" id="KW-0067">ATP-binding</keyword>
<feature type="binding site" evidence="2">
    <location>
        <position position="49"/>
    </location>
    <ligand>
        <name>Mg(2+)</name>
        <dbReference type="ChEBI" id="CHEBI:18420"/>
        <label>4</label>
    </ligand>
</feature>
<feature type="binding site" evidence="2">
    <location>
        <position position="230"/>
    </location>
    <ligand>
        <name>Mg(2+)</name>
        <dbReference type="ChEBI" id="CHEBI:18420"/>
        <label>3</label>
    </ligand>
</feature>
<keyword evidence="6" id="KW-1185">Reference proteome</keyword>
<dbReference type="NCBIfam" id="TIGR01379">
    <property type="entry name" value="thiL"/>
    <property type="match status" value="1"/>
</dbReference>
<comment type="caution">
    <text evidence="2">Lacks conserved residue(s) required for the propagation of feature annotation.</text>
</comment>
<keyword evidence="2" id="KW-0808">Transferase</keyword>
<feature type="binding site" evidence="2">
    <location>
        <position position="281"/>
    </location>
    <ligand>
        <name>substrate</name>
    </ligand>
</feature>
<dbReference type="HAMAP" id="MF_02128">
    <property type="entry name" value="TMP_kinase"/>
    <property type="match status" value="1"/>
</dbReference>
<dbReference type="InterPro" id="IPR010918">
    <property type="entry name" value="PurM-like_C_dom"/>
</dbReference>